<dbReference type="InterPro" id="IPR010982">
    <property type="entry name" value="Lambda_DNA-bd_dom_sf"/>
</dbReference>
<dbReference type="AlphaFoldDB" id="A0A2W5BRN1"/>
<evidence type="ECO:0000313" key="2">
    <source>
        <dbReference type="EMBL" id="PZO84118.1"/>
    </source>
</evidence>
<dbReference type="GO" id="GO:0003677">
    <property type="term" value="F:DNA binding"/>
    <property type="evidence" value="ECO:0007669"/>
    <property type="project" value="InterPro"/>
</dbReference>
<dbReference type="CDD" id="cd00093">
    <property type="entry name" value="HTH_XRE"/>
    <property type="match status" value="1"/>
</dbReference>
<dbReference type="EMBL" id="QFNK01000186">
    <property type="protein sequence ID" value="PZO84118.1"/>
    <property type="molecule type" value="Genomic_DNA"/>
</dbReference>
<dbReference type="Proteomes" id="UP000249557">
    <property type="component" value="Unassembled WGS sequence"/>
</dbReference>
<dbReference type="PROSITE" id="PS50943">
    <property type="entry name" value="HTH_CROC1"/>
    <property type="match status" value="1"/>
</dbReference>
<proteinExistence type="predicted"/>
<comment type="caution">
    <text evidence="2">The sequence shown here is derived from an EMBL/GenBank/DDBJ whole genome shotgun (WGS) entry which is preliminary data.</text>
</comment>
<organism evidence="2 3">
    <name type="scientific">Micavibrio aeruginosavorus</name>
    <dbReference type="NCBI Taxonomy" id="349221"/>
    <lineage>
        <taxon>Bacteria</taxon>
        <taxon>Pseudomonadati</taxon>
        <taxon>Bdellovibrionota</taxon>
        <taxon>Bdellovibrionia</taxon>
        <taxon>Bdellovibrionales</taxon>
        <taxon>Pseudobdellovibrionaceae</taxon>
        <taxon>Micavibrio</taxon>
    </lineage>
</organism>
<dbReference type="Gene3D" id="1.10.260.40">
    <property type="entry name" value="lambda repressor-like DNA-binding domains"/>
    <property type="match status" value="1"/>
</dbReference>
<sequence>MTIIFSPSQIRAACGLLDWSASDLAGRIGVSKQMMSAYLASKTGMSAQNLEKIGHVLDMEGIDFTQDDGVKRKSLKTQTFRGQGGLVQFMELVYEAARTQGGEFCVSNVDETVFTERHGKEQDDLYTQKMAAIRGKFSFKVLIKEGDMNFVGSDYAEYRWMPSAYFHSVPFYVFGNSLAFLIFGEETTVHIIHNAEIAAAQRTQFHFAWKEAKVPDVR</sequence>
<accession>A0A2W5BRN1</accession>
<reference evidence="2 3" key="1">
    <citation type="submission" date="2017-08" db="EMBL/GenBank/DDBJ databases">
        <title>Infants hospitalized years apart are colonized by the same room-sourced microbial strains.</title>
        <authorList>
            <person name="Brooks B."/>
            <person name="Olm M.R."/>
            <person name="Firek B.A."/>
            <person name="Baker R."/>
            <person name="Thomas B.C."/>
            <person name="Morowitz M.J."/>
            <person name="Banfield J.F."/>
        </authorList>
    </citation>
    <scope>NUCLEOTIDE SEQUENCE [LARGE SCALE GENOMIC DNA]</scope>
    <source>
        <strain evidence="2">S2_018_000_R2_104</strain>
    </source>
</reference>
<dbReference type="SUPFAM" id="SSF47413">
    <property type="entry name" value="lambda repressor-like DNA-binding domains"/>
    <property type="match status" value="1"/>
</dbReference>
<protein>
    <recommendedName>
        <fullName evidence="1">HTH cro/C1-type domain-containing protein</fullName>
    </recommendedName>
</protein>
<dbReference type="SMART" id="SM00530">
    <property type="entry name" value="HTH_XRE"/>
    <property type="match status" value="1"/>
</dbReference>
<name>A0A2W5BRN1_9BACT</name>
<gene>
    <name evidence="2" type="ORF">DI626_08530</name>
</gene>
<feature type="domain" description="HTH cro/C1-type" evidence="1">
    <location>
        <begin position="10"/>
        <end position="64"/>
    </location>
</feature>
<evidence type="ECO:0000313" key="3">
    <source>
        <dbReference type="Proteomes" id="UP000249557"/>
    </source>
</evidence>
<evidence type="ECO:0000259" key="1">
    <source>
        <dbReference type="PROSITE" id="PS50943"/>
    </source>
</evidence>
<dbReference type="InterPro" id="IPR001387">
    <property type="entry name" value="Cro/C1-type_HTH"/>
</dbReference>